<evidence type="ECO:0000313" key="1">
    <source>
        <dbReference type="EMBL" id="CAG8587985.1"/>
    </source>
</evidence>
<comment type="caution">
    <text evidence="1">The sequence shown here is derived from an EMBL/GenBank/DDBJ whole genome shotgun (WGS) entry which is preliminary data.</text>
</comment>
<evidence type="ECO:0000313" key="2">
    <source>
        <dbReference type="Proteomes" id="UP000789920"/>
    </source>
</evidence>
<organism evidence="1 2">
    <name type="scientific">Racocetra persica</name>
    <dbReference type="NCBI Taxonomy" id="160502"/>
    <lineage>
        <taxon>Eukaryota</taxon>
        <taxon>Fungi</taxon>
        <taxon>Fungi incertae sedis</taxon>
        <taxon>Mucoromycota</taxon>
        <taxon>Glomeromycotina</taxon>
        <taxon>Glomeromycetes</taxon>
        <taxon>Diversisporales</taxon>
        <taxon>Gigasporaceae</taxon>
        <taxon>Racocetra</taxon>
    </lineage>
</organism>
<proteinExistence type="predicted"/>
<dbReference type="Proteomes" id="UP000789920">
    <property type="component" value="Unassembled WGS sequence"/>
</dbReference>
<protein>
    <submittedName>
        <fullName evidence="1">32296_t:CDS:1</fullName>
    </submittedName>
</protein>
<feature type="non-terminal residue" evidence="1">
    <location>
        <position position="153"/>
    </location>
</feature>
<name>A0ACA9MEW5_9GLOM</name>
<dbReference type="EMBL" id="CAJVQC010008092">
    <property type="protein sequence ID" value="CAG8587985.1"/>
    <property type="molecule type" value="Genomic_DNA"/>
</dbReference>
<reference evidence="1" key="1">
    <citation type="submission" date="2021-06" db="EMBL/GenBank/DDBJ databases">
        <authorList>
            <person name="Kallberg Y."/>
            <person name="Tangrot J."/>
            <person name="Rosling A."/>
        </authorList>
    </citation>
    <scope>NUCLEOTIDE SEQUENCE</scope>
    <source>
        <strain evidence="1">MA461A</strain>
    </source>
</reference>
<sequence>MTFFHWGEFDPNLSVTSCLLSSDFIRENNPWFIWLLNVSVHGVEFVTMMIELFLNRQLMKISFIFITLPIQILFMFEAFLVYDSHKFWVYNFLNWYNDSPVNVTLRYIGFFILFIAFYFLAYGLHALRDFIGRKKNNSQKTSENVVSNPPMSA</sequence>
<gene>
    <name evidence="1" type="ORF">RPERSI_LOCUS5419</name>
</gene>
<keyword evidence="2" id="KW-1185">Reference proteome</keyword>
<accession>A0ACA9MEW5</accession>